<evidence type="ECO:0000256" key="1">
    <source>
        <dbReference type="SAM" id="Coils"/>
    </source>
</evidence>
<dbReference type="InterPro" id="IPR013783">
    <property type="entry name" value="Ig-like_fold"/>
</dbReference>
<keyword evidence="2" id="KW-0812">Transmembrane</keyword>
<keyword evidence="2" id="KW-1133">Transmembrane helix</keyword>
<keyword evidence="2" id="KW-0472">Membrane</keyword>
<evidence type="ECO:0000313" key="4">
    <source>
        <dbReference type="EMBL" id="MDI9864285.1"/>
    </source>
</evidence>
<dbReference type="Gene3D" id="2.130.10.10">
    <property type="entry name" value="YVTN repeat-like/Quinoprotein amine dehydrogenase"/>
    <property type="match status" value="2"/>
</dbReference>
<dbReference type="Pfam" id="PF07494">
    <property type="entry name" value="Reg_prop"/>
    <property type="match status" value="1"/>
</dbReference>
<dbReference type="InterPro" id="IPR036388">
    <property type="entry name" value="WH-like_DNA-bd_sf"/>
</dbReference>
<proteinExistence type="predicted"/>
<dbReference type="InterPro" id="IPR015943">
    <property type="entry name" value="WD40/YVTN_repeat-like_dom_sf"/>
</dbReference>
<dbReference type="SUPFAM" id="SSF46894">
    <property type="entry name" value="C-terminal effector domain of the bipartite response regulators"/>
    <property type="match status" value="1"/>
</dbReference>
<accession>A0ABT6YL21</accession>
<dbReference type="Gene3D" id="2.60.40.10">
    <property type="entry name" value="Immunoglobulins"/>
    <property type="match status" value="1"/>
</dbReference>
<gene>
    <name evidence="4" type="ORF">QM480_08110</name>
</gene>
<dbReference type="InterPro" id="IPR011110">
    <property type="entry name" value="Reg_prop"/>
</dbReference>
<sequence>MIGATLELTNLFCRKTLLALFTFLLTGSTLIWGQAFGGNSISNIGTPEIINFNKQQYGAHYQNWDTTQDPLTGFMYFANSKAMLEYDGSNWKTFELPRKQIVRSVAADGSGKIYTGGMASFGYWEANEHGVLAYHSLTHLIHDKEFAREEIWHIIPYQEGVLFQSFAFLYFYKNGKVTKLKNPGTILFVHEVHHRLFVDVINKGLFEIVNNQFKLLPDGEKLSHEAIDVILPFEGNSLLVCTNNGLFVHNGTSVKPLNTQTNEFFQLYRLNRAIKLHNGQYLFGTLLNGIVLTDAKGKILRHINQRQGLQNNTVLSLYEDKVHNVWVGLDKGIDLLMLSSPLSYFRDLDGYLGTVYDIESLNGWLYVGTNQGVYCKPINSSTPFKLVPKTQGQVWDLAVIDQQLFCGHNNGTLLIEKNQARLISDITGGWTIKKLKSNPNWLVQGTYTRLCFYKKQANGSWIFDHTLENLGGSFTQVEEDNNGYLWVYRPSTGINRIKLDPSLKKIITNQSFEGEEFRNSTINLRSFQNKILITSPKGIKSYQNDTRQFQLDEDLQKWLFGEVIHKIFPISADELYVLRKDGSLSYAKVGQKPIDVPIPNNRWVDIYENVVKINSGEVLVCTEDGFVILPSAQILDKQNSNSIKPFIRSVSVVDDSTAYLYRFPPHNQEITLDYDENSLSIIFSTTSISPKTKYSYWLENGMKSWSPYQLISMKEFSNLQPGSYIFHLKSNQNAEENIISITILPPWYWNAWSKGLYTAIFIGINLLFYRYQDRKFRLKQLKERRKLERRLRRQAELSEQEIIRLRNEQLEQDVIRKSEELANSTMTLIKKNELLLDIKQEVDNLKKESGRNVGNQAYRQIMNLIDSNISSEQDWQVFESNFNKVHEEFLKKLIELYPNLTPSDLKLAAYLRMNLSSKEIAQLFNITNRSVELKRYRLRKKMELDTEINLGEFMMKI</sequence>
<dbReference type="EMBL" id="JASHID010000004">
    <property type="protein sequence ID" value="MDI9864285.1"/>
    <property type="molecule type" value="Genomic_DNA"/>
</dbReference>
<dbReference type="Proteomes" id="UP001236569">
    <property type="component" value="Unassembled WGS sequence"/>
</dbReference>
<evidence type="ECO:0000256" key="2">
    <source>
        <dbReference type="SAM" id="Phobius"/>
    </source>
</evidence>
<feature type="coiled-coil region" evidence="1">
    <location>
        <begin position="778"/>
        <end position="848"/>
    </location>
</feature>
<protein>
    <recommendedName>
        <fullName evidence="3">HTH luxR-type domain-containing protein</fullName>
    </recommendedName>
</protein>
<name>A0ABT6YL21_9BACT</name>
<feature type="domain" description="HTH luxR-type" evidence="3">
    <location>
        <begin position="897"/>
        <end position="954"/>
    </location>
</feature>
<reference evidence="4 5" key="1">
    <citation type="submission" date="2023-05" db="EMBL/GenBank/DDBJ databases">
        <title>Novel species of genus Flectobacillus isolated from stream in China.</title>
        <authorList>
            <person name="Lu H."/>
        </authorList>
    </citation>
    <scope>NUCLEOTIDE SEQUENCE [LARGE SCALE GENOMIC DNA]</scope>
    <source>
        <strain evidence="4 5">DC10W</strain>
    </source>
</reference>
<keyword evidence="5" id="KW-1185">Reference proteome</keyword>
<evidence type="ECO:0000259" key="3">
    <source>
        <dbReference type="SMART" id="SM00421"/>
    </source>
</evidence>
<dbReference type="SUPFAM" id="SSF63829">
    <property type="entry name" value="Calcium-dependent phosphotriesterase"/>
    <property type="match status" value="1"/>
</dbReference>
<feature type="transmembrane region" description="Helical" evidence="2">
    <location>
        <begin position="747"/>
        <end position="769"/>
    </location>
</feature>
<dbReference type="SMART" id="SM00421">
    <property type="entry name" value="HTH_LUXR"/>
    <property type="match status" value="1"/>
</dbReference>
<comment type="caution">
    <text evidence="4">The sequence shown here is derived from an EMBL/GenBank/DDBJ whole genome shotgun (WGS) entry which is preliminary data.</text>
</comment>
<dbReference type="InterPro" id="IPR016032">
    <property type="entry name" value="Sig_transdc_resp-reg_C-effctor"/>
</dbReference>
<dbReference type="Gene3D" id="1.10.10.10">
    <property type="entry name" value="Winged helix-like DNA-binding domain superfamily/Winged helix DNA-binding domain"/>
    <property type="match status" value="1"/>
</dbReference>
<organism evidence="4 5">
    <name type="scientific">Flectobacillus longus</name>
    <dbReference type="NCBI Taxonomy" id="2984207"/>
    <lineage>
        <taxon>Bacteria</taxon>
        <taxon>Pseudomonadati</taxon>
        <taxon>Bacteroidota</taxon>
        <taxon>Cytophagia</taxon>
        <taxon>Cytophagales</taxon>
        <taxon>Flectobacillaceae</taxon>
        <taxon>Flectobacillus</taxon>
    </lineage>
</organism>
<dbReference type="RefSeq" id="WP_283369492.1">
    <property type="nucleotide sequence ID" value="NZ_JASHID010000004.1"/>
</dbReference>
<keyword evidence="1" id="KW-0175">Coiled coil</keyword>
<dbReference type="InterPro" id="IPR000792">
    <property type="entry name" value="Tscrpt_reg_LuxR_C"/>
</dbReference>
<evidence type="ECO:0000313" key="5">
    <source>
        <dbReference type="Proteomes" id="UP001236569"/>
    </source>
</evidence>